<dbReference type="EMBL" id="JAAZAL010000097">
    <property type="protein sequence ID" value="NLE31132.1"/>
    <property type="molecule type" value="Genomic_DNA"/>
</dbReference>
<protein>
    <submittedName>
        <fullName evidence="1">Uncharacterized protein</fullName>
    </submittedName>
</protein>
<organism evidence="1 2">
    <name type="scientific">Candidatus Dojkabacteria bacterium</name>
    <dbReference type="NCBI Taxonomy" id="2099670"/>
    <lineage>
        <taxon>Bacteria</taxon>
        <taxon>Candidatus Dojkabacteria</taxon>
    </lineage>
</organism>
<gene>
    <name evidence="1" type="ORF">GX618_02565</name>
</gene>
<comment type="caution">
    <text evidence="1">The sequence shown here is derived from an EMBL/GenBank/DDBJ whole genome shotgun (WGS) entry which is preliminary data.</text>
</comment>
<evidence type="ECO:0000313" key="1">
    <source>
        <dbReference type="EMBL" id="NLE31132.1"/>
    </source>
</evidence>
<dbReference type="AlphaFoldDB" id="A0A847ETU4"/>
<accession>A0A847ETU4</accession>
<name>A0A847ETU4_9BACT</name>
<proteinExistence type="predicted"/>
<feature type="non-terminal residue" evidence="1">
    <location>
        <position position="138"/>
    </location>
</feature>
<dbReference type="Proteomes" id="UP000554004">
    <property type="component" value="Unassembled WGS sequence"/>
</dbReference>
<reference evidence="1 2" key="1">
    <citation type="journal article" date="2020" name="Biotechnol. Biofuels">
        <title>New insights from the biogas microbiome by comprehensive genome-resolved metagenomics of nearly 1600 species originating from multiple anaerobic digesters.</title>
        <authorList>
            <person name="Campanaro S."/>
            <person name="Treu L."/>
            <person name="Rodriguez-R L.M."/>
            <person name="Kovalovszki A."/>
            <person name="Ziels R.M."/>
            <person name="Maus I."/>
            <person name="Zhu X."/>
            <person name="Kougias P.G."/>
            <person name="Basile A."/>
            <person name="Luo G."/>
            <person name="Schluter A."/>
            <person name="Konstantinidis K.T."/>
            <person name="Angelidaki I."/>
        </authorList>
    </citation>
    <scope>NUCLEOTIDE SEQUENCE [LARGE SCALE GENOMIC DNA]</scope>
    <source>
        <strain evidence="1">AS06rmzACSIP_421</strain>
    </source>
</reference>
<sequence length="138" mass="15664">MKLIKITFVTILLYTICGITTLFASSIEPGILRVSLSPEERKYESVTFYNSEDVEVDVLITPYSYNPKNDDISEDKNEIFIKADTDSIKVKANSSYEIKYEIYPISNLQEGTYFNILALTPLTNDQNMSINTSIAQLI</sequence>
<evidence type="ECO:0000313" key="2">
    <source>
        <dbReference type="Proteomes" id="UP000554004"/>
    </source>
</evidence>